<evidence type="ECO:0000313" key="1">
    <source>
        <dbReference type="EMBL" id="BED92349.1"/>
    </source>
</evidence>
<accession>A0AA48I5A2</accession>
<reference evidence="1" key="1">
    <citation type="journal article" date="2023" name="ISME J.">
        <title>Emergence of putative energy parasites within Clostridia revealed by genome analysis of a novel endosymbiotic clade.</title>
        <authorList>
            <person name="Takahashi K."/>
            <person name="Kuwahara H."/>
            <person name="Horikawa Y."/>
            <person name="Izawa K."/>
            <person name="Kato D."/>
            <person name="Inagaki T."/>
            <person name="Yuki M."/>
            <person name="Ohkuma M."/>
            <person name="Hongoh Y."/>
        </authorList>
    </citation>
    <scope>NUCLEOTIDE SEQUENCE</scope>
    <source>
        <strain evidence="1">RsTa-C01</strain>
    </source>
</reference>
<dbReference type="EMBL" id="AP027925">
    <property type="protein sequence ID" value="BED92349.1"/>
    <property type="molecule type" value="Genomic_DNA"/>
</dbReference>
<dbReference type="Proteomes" id="UP001335720">
    <property type="component" value="Chromosome"/>
</dbReference>
<protein>
    <submittedName>
        <fullName evidence="1">Uncharacterized protein</fullName>
    </submittedName>
</protein>
<proteinExistence type="predicted"/>
<dbReference type="KEGG" id="ptrh:RsTaC01_0042"/>
<dbReference type="AlphaFoldDB" id="A0AA48I5A2"/>
<sequence>MSEFIASKPNNLLDKEFYRELDFRLCELDNRRISREKIKNGDPNRLMDIYECLITNKKRGKDFVKFPFEIEVNNEAYVFYYETTETLKKIIKHNEITVIKDLCVINGIGLKAGESFTIIYELEFPTGGISFSKTYSGNNVEILTGKNSKPNIYWHRSLGSNEFVECKI</sequence>
<name>A0AA48I5A2_9FIRM</name>
<gene>
    <name evidence="1" type="ORF">RsTaC01_0042</name>
</gene>
<organism evidence="1">
    <name type="scientific">Candidatus Paraimprobicoccus trichonymphae</name>
    <dbReference type="NCBI Taxonomy" id="3033793"/>
    <lineage>
        <taxon>Bacteria</taxon>
        <taxon>Bacillati</taxon>
        <taxon>Bacillota</taxon>
        <taxon>Clostridia</taxon>
        <taxon>Candidatus Paraimprobicoccus</taxon>
    </lineage>
</organism>